<proteinExistence type="predicted"/>
<keyword evidence="2" id="KW-1185">Reference proteome</keyword>
<protein>
    <submittedName>
        <fullName evidence="1">Uncharacterized protein</fullName>
    </submittedName>
</protein>
<dbReference type="AlphaFoldDB" id="A0A371ICA4"/>
<name>A0A371ICA4_MUCPR</name>
<dbReference type="EMBL" id="QJKJ01000427">
    <property type="protein sequence ID" value="RDY12656.1"/>
    <property type="molecule type" value="Genomic_DNA"/>
</dbReference>
<sequence length="168" mass="18047">MGKEPSLGVFFWFFSLRRAEKVGGTSLSSRPRHWEEEFIEDLNQLPTLSCSKLISNKGYSIKDIAAMTRSSCSTTSIVRGAIVEASPLSAARSVEGSTQPPLVVISDFVEESPLHAVVGASSSTTKRAAEEGLLQSQERPSKRALAAEEEAGSVADFNFAEFFGGDAN</sequence>
<accession>A0A371ICA4</accession>
<evidence type="ECO:0000313" key="2">
    <source>
        <dbReference type="Proteomes" id="UP000257109"/>
    </source>
</evidence>
<organism evidence="1 2">
    <name type="scientific">Mucuna pruriens</name>
    <name type="common">Velvet bean</name>
    <name type="synonym">Dolichos pruriens</name>
    <dbReference type="NCBI Taxonomy" id="157652"/>
    <lineage>
        <taxon>Eukaryota</taxon>
        <taxon>Viridiplantae</taxon>
        <taxon>Streptophyta</taxon>
        <taxon>Embryophyta</taxon>
        <taxon>Tracheophyta</taxon>
        <taxon>Spermatophyta</taxon>
        <taxon>Magnoliopsida</taxon>
        <taxon>eudicotyledons</taxon>
        <taxon>Gunneridae</taxon>
        <taxon>Pentapetalae</taxon>
        <taxon>rosids</taxon>
        <taxon>fabids</taxon>
        <taxon>Fabales</taxon>
        <taxon>Fabaceae</taxon>
        <taxon>Papilionoideae</taxon>
        <taxon>50 kb inversion clade</taxon>
        <taxon>NPAAA clade</taxon>
        <taxon>indigoferoid/millettioid clade</taxon>
        <taxon>Phaseoleae</taxon>
        <taxon>Mucuna</taxon>
    </lineage>
</organism>
<feature type="non-terminal residue" evidence="1">
    <location>
        <position position="1"/>
    </location>
</feature>
<gene>
    <name evidence="1" type="ORF">CR513_02521</name>
</gene>
<evidence type="ECO:0000313" key="1">
    <source>
        <dbReference type="EMBL" id="RDY12656.1"/>
    </source>
</evidence>
<comment type="caution">
    <text evidence="1">The sequence shown here is derived from an EMBL/GenBank/DDBJ whole genome shotgun (WGS) entry which is preliminary data.</text>
</comment>
<dbReference type="Proteomes" id="UP000257109">
    <property type="component" value="Unassembled WGS sequence"/>
</dbReference>
<reference evidence="1" key="1">
    <citation type="submission" date="2018-05" db="EMBL/GenBank/DDBJ databases">
        <title>Draft genome of Mucuna pruriens seed.</title>
        <authorList>
            <person name="Nnadi N.E."/>
            <person name="Vos R."/>
            <person name="Hasami M.H."/>
            <person name="Devisetty U.K."/>
            <person name="Aguiy J.C."/>
        </authorList>
    </citation>
    <scope>NUCLEOTIDE SEQUENCE [LARGE SCALE GENOMIC DNA]</scope>
    <source>
        <strain evidence="1">JCA_2017</strain>
    </source>
</reference>
<dbReference type="OrthoDB" id="1460577at2759"/>